<dbReference type="SUPFAM" id="SSF52540">
    <property type="entry name" value="P-loop containing nucleoside triphosphate hydrolases"/>
    <property type="match status" value="1"/>
</dbReference>
<dbReference type="AlphaFoldDB" id="A0A917G852"/>
<keyword evidence="7" id="KW-1185">Reference proteome</keyword>
<dbReference type="PANTHER" id="PTHR44688:SF16">
    <property type="entry name" value="DNA-BINDING TRANSCRIPTIONAL ACTIVATOR DEVR_DOSR"/>
    <property type="match status" value="1"/>
</dbReference>
<dbReference type="GO" id="GO:0003677">
    <property type="term" value="F:DNA binding"/>
    <property type="evidence" value="ECO:0007669"/>
    <property type="project" value="UniProtKB-KW"/>
</dbReference>
<dbReference type="InterPro" id="IPR036388">
    <property type="entry name" value="WH-like_DNA-bd_sf"/>
</dbReference>
<comment type="caution">
    <text evidence="6">The sequence shown here is derived from an EMBL/GenBank/DDBJ whole genome shotgun (WGS) entry which is preliminary data.</text>
</comment>
<feature type="domain" description="HTH luxR-type" evidence="5">
    <location>
        <begin position="770"/>
        <end position="835"/>
    </location>
</feature>
<dbReference type="PROSITE" id="PS00622">
    <property type="entry name" value="HTH_LUXR_1"/>
    <property type="match status" value="1"/>
</dbReference>
<dbReference type="InterPro" id="IPR027417">
    <property type="entry name" value="P-loop_NTPase"/>
</dbReference>
<name>A0A917G852_9NOCA</name>
<keyword evidence="3" id="KW-0804">Transcription</keyword>
<protein>
    <submittedName>
        <fullName evidence="6">LuxR family transcriptional regulator</fullName>
    </submittedName>
</protein>
<evidence type="ECO:0000313" key="7">
    <source>
        <dbReference type="Proteomes" id="UP000654257"/>
    </source>
</evidence>
<evidence type="ECO:0000256" key="4">
    <source>
        <dbReference type="SAM" id="MobiDB-lite"/>
    </source>
</evidence>
<dbReference type="SMART" id="SM00421">
    <property type="entry name" value="HTH_LUXR"/>
    <property type="match status" value="1"/>
</dbReference>
<dbReference type="PROSITE" id="PS50043">
    <property type="entry name" value="HTH_LUXR_2"/>
    <property type="match status" value="1"/>
</dbReference>
<feature type="region of interest" description="Disordered" evidence="4">
    <location>
        <begin position="750"/>
        <end position="779"/>
    </location>
</feature>
<dbReference type="Pfam" id="PF00196">
    <property type="entry name" value="GerE"/>
    <property type="match status" value="1"/>
</dbReference>
<accession>A0A917G852</accession>
<sequence>MSSTLSRPRAEIVHAAIPSALALTREIAAAPSRPRLRFVRGVAGSGKSAVLDTIREILLRNGTVVHTDPMAQIESGAALLIDDAHLLGNDARQHLRETAARGDVTIVATSEPRLHDRDLHDLAAALSKDNPVVELPLLDRGAVLERSSVAGRTSTNRGAVSPSVAGRIVRASGGIKAAVDSALSELYSDDEGEPDVVIARAVSAYFHVLISRCDPLATTVLAVAALGVAPDPETVIDVSDTATTRDEAVLAVDRARGTGLLTQSDAFLDSAHRGLRSVLGDHAVTGIHCRVVGVQLDRGALHIDIACAAARSGVKDLRLADALCEFASAAAPSAARELWDMALAAGASAAAVALPYSDAAAMTGDLDTAARLADSVMACAEADAEALRGAVRVAASIATRRGTYSRAADVYRWLGVRRVGPDAALAAVVLLTAGDRTGADAFLAAADECAPTVTNARGQLFARGVAESITGSATVAVGSLLRSASMTGTGHTPRAEPDSAAAAAALLCLHTGDLSGARSILVRALDAEPAGSSDANRFRLLLAWTTMIAGDLAGAFAEISAVSTSELPHREALLDSAVRVGLARRRGDAGALLAAWREAQHIVAEVEVDLFSLLPLGELWLAAIRLGDSERVAHLVDRARVLLVDLGEPVTWSSTWNWYGVQAAILSEDPAALLPHARALGVAAQSSAYAAGLAAAGRAWLRVLQGEPDAAEVEASARTLEGLGLSWDGARLASEAALRVTDTRSATTLLQTARQVGNPATAPTDRDDAAPAPTGPLTDREAEVAGALVLGLTYKEIGSRLFISAKTVEHHVARIRRRLGAGSRSEMLSMLRAAGYSPSETAPFPTKQLD</sequence>
<dbReference type="Proteomes" id="UP000654257">
    <property type="component" value="Unassembled WGS sequence"/>
</dbReference>
<evidence type="ECO:0000313" key="6">
    <source>
        <dbReference type="EMBL" id="GGG28362.1"/>
    </source>
</evidence>
<dbReference type="GO" id="GO:0006355">
    <property type="term" value="P:regulation of DNA-templated transcription"/>
    <property type="evidence" value="ECO:0007669"/>
    <property type="project" value="InterPro"/>
</dbReference>
<dbReference type="SUPFAM" id="SSF46894">
    <property type="entry name" value="C-terminal effector domain of the bipartite response regulators"/>
    <property type="match status" value="1"/>
</dbReference>
<dbReference type="InterPro" id="IPR016032">
    <property type="entry name" value="Sig_transdc_resp-reg_C-effctor"/>
</dbReference>
<evidence type="ECO:0000256" key="3">
    <source>
        <dbReference type="ARBA" id="ARBA00023163"/>
    </source>
</evidence>
<dbReference type="Gene3D" id="1.10.10.10">
    <property type="entry name" value="Winged helix-like DNA-binding domain superfamily/Winged helix DNA-binding domain"/>
    <property type="match status" value="1"/>
</dbReference>
<dbReference type="RefSeq" id="WP_229746287.1">
    <property type="nucleotide sequence ID" value="NZ_BMCU01000007.1"/>
</dbReference>
<reference evidence="6" key="2">
    <citation type="submission" date="2020-09" db="EMBL/GenBank/DDBJ databases">
        <authorList>
            <person name="Sun Q."/>
            <person name="Sedlacek I."/>
        </authorList>
    </citation>
    <scope>NUCLEOTIDE SEQUENCE</scope>
    <source>
        <strain evidence="6">CCM 7905</strain>
    </source>
</reference>
<evidence type="ECO:0000259" key="5">
    <source>
        <dbReference type="PROSITE" id="PS50043"/>
    </source>
</evidence>
<keyword evidence="2" id="KW-0238">DNA-binding</keyword>
<dbReference type="PRINTS" id="PR00038">
    <property type="entry name" value="HTHLUXR"/>
</dbReference>
<keyword evidence="1" id="KW-0805">Transcription regulation</keyword>
<dbReference type="InterPro" id="IPR000792">
    <property type="entry name" value="Tscrpt_reg_LuxR_C"/>
</dbReference>
<dbReference type="CDD" id="cd06170">
    <property type="entry name" value="LuxR_C_like"/>
    <property type="match status" value="1"/>
</dbReference>
<evidence type="ECO:0000256" key="2">
    <source>
        <dbReference type="ARBA" id="ARBA00023125"/>
    </source>
</evidence>
<dbReference type="PANTHER" id="PTHR44688">
    <property type="entry name" value="DNA-BINDING TRANSCRIPTIONAL ACTIVATOR DEVR_DOSR"/>
    <property type="match status" value="1"/>
</dbReference>
<reference evidence="6" key="1">
    <citation type="journal article" date="2014" name="Int. J. Syst. Evol. Microbiol.">
        <title>Complete genome sequence of Corynebacterium casei LMG S-19264T (=DSM 44701T), isolated from a smear-ripened cheese.</title>
        <authorList>
            <consortium name="US DOE Joint Genome Institute (JGI-PGF)"/>
            <person name="Walter F."/>
            <person name="Albersmeier A."/>
            <person name="Kalinowski J."/>
            <person name="Ruckert C."/>
        </authorList>
    </citation>
    <scope>NUCLEOTIDE SEQUENCE</scope>
    <source>
        <strain evidence="6">CCM 7905</strain>
    </source>
</reference>
<proteinExistence type="predicted"/>
<dbReference type="EMBL" id="BMCU01000007">
    <property type="protein sequence ID" value="GGG28362.1"/>
    <property type="molecule type" value="Genomic_DNA"/>
</dbReference>
<gene>
    <name evidence="6" type="ORF">GCM10007304_47760</name>
</gene>
<evidence type="ECO:0000256" key="1">
    <source>
        <dbReference type="ARBA" id="ARBA00023015"/>
    </source>
</evidence>
<organism evidence="6 7">
    <name type="scientific">Rhodococcoides trifolii</name>
    <dbReference type="NCBI Taxonomy" id="908250"/>
    <lineage>
        <taxon>Bacteria</taxon>
        <taxon>Bacillati</taxon>
        <taxon>Actinomycetota</taxon>
        <taxon>Actinomycetes</taxon>
        <taxon>Mycobacteriales</taxon>
        <taxon>Nocardiaceae</taxon>
        <taxon>Rhodococcoides</taxon>
    </lineage>
</organism>